<feature type="signal peptide" evidence="1">
    <location>
        <begin position="1"/>
        <end position="22"/>
    </location>
</feature>
<dbReference type="SUPFAM" id="SSF48371">
    <property type="entry name" value="ARM repeat"/>
    <property type="match status" value="1"/>
</dbReference>
<accession>A0ABR8TGR6</accession>
<dbReference type="RefSeq" id="WP_191775819.1">
    <property type="nucleotide sequence ID" value="NZ_JACSQI010000014.1"/>
</dbReference>
<reference evidence="2 3" key="1">
    <citation type="submission" date="2020-08" db="EMBL/GenBank/DDBJ databases">
        <title>A Genomic Blueprint of the Chicken Gut Microbiome.</title>
        <authorList>
            <person name="Gilroy R."/>
            <person name="Ravi A."/>
            <person name="Getino M."/>
            <person name="Pursley I."/>
            <person name="Horton D.L."/>
            <person name="Alikhan N.-F."/>
            <person name="Baker D."/>
            <person name="Gharbi K."/>
            <person name="Hall N."/>
            <person name="Watson M."/>
            <person name="Adriaenssens E.M."/>
            <person name="Foster-Nyarko E."/>
            <person name="Jarju S."/>
            <person name="Secka A."/>
            <person name="Antonio M."/>
            <person name="Oren A."/>
            <person name="Chaudhuri R."/>
            <person name="La Ragione R.M."/>
            <person name="Hildebrand F."/>
            <person name="Pallen M.J."/>
        </authorList>
    </citation>
    <scope>NUCLEOTIDE SEQUENCE [LARGE SCALE GENOMIC DNA]</scope>
    <source>
        <strain evidence="2 3">Sa2BVA5</strain>
    </source>
</reference>
<protein>
    <submittedName>
        <fullName evidence="2">DUF2773 domain-containing protein</fullName>
    </submittedName>
</protein>
<sequence>MNKIKILIICMVVFIATENTYAAEWITSDDLIKSDFHIMTAEERNGVKEETDDSMESSYMLKNNIRWYYHNGDLSIPSNFSNKHTLVVKGNLTINGDYDDYSTGNGQLIVLGNVIVDNFINHDFAYVKGEMKAKGLVYANYNDHNFEVMKGITARGIIVSDKATQFEVNNAEFYINEDSSSENYDWDANIRKAYSLFEPDLYEITEIQTDDVLNVYPDYESVAARVAQGLPLFRDKPVSELSEKLQWVEQGKVAKFPAGNIKHEDPLVVRFLTRMESLPTAVMLQLLQHPDDQTREYMAQRWPARQMHLLTAPFIKDQAVAKGLIKNSDISPEVNEKLMSTPVESVQLEQARQDNLSPETIALLSQSPFPIVRKTLVSQYDYAWLAPASVVDELINSDDEELRERIAGADLTTRQAVALSNDKSLKVREAVAHAFAELKVTRLSANMSITDIERIADQMYLDNKDHKNIVMALFIALPEVRQLSLAKEDVQYLREGARYLTSTEVINYLLTHYDNPAVWNELAHDKLLPLEYKKKLWQRTLQLMMSKRQEDQEQAYDIQLELIDNGVVDEAMLNDAIDLLPDLPAEYRYRMRNQLFDKNDLPSKIISRLDKQYRFNSDWALSVTDMTNSNRRQFDRGLRRWNDDDSVILVELDKLTDKSDDEFWLALLQSRHEQLRKTALINAHTPTSAFTALVTSQDRQGAIANPQLPVEVKTAWLKEEPSLLLFVDRPDPQQLRKLVKTGSTRQIRSEARNKLEELK</sequence>
<dbReference type="Proteomes" id="UP000605603">
    <property type="component" value="Unassembled WGS sequence"/>
</dbReference>
<feature type="chain" id="PRO_5045046914" evidence="1">
    <location>
        <begin position="23"/>
        <end position="759"/>
    </location>
</feature>
<keyword evidence="1" id="KW-0732">Signal</keyword>
<evidence type="ECO:0000313" key="2">
    <source>
        <dbReference type="EMBL" id="MBD7974971.1"/>
    </source>
</evidence>
<dbReference type="EMBL" id="JACSQI010000014">
    <property type="protein sequence ID" value="MBD7974971.1"/>
    <property type="molecule type" value="Genomic_DNA"/>
</dbReference>
<comment type="caution">
    <text evidence="2">The sequence shown here is derived from an EMBL/GenBank/DDBJ whole genome shotgun (WGS) entry which is preliminary data.</text>
</comment>
<name>A0ABR8TGR6_9ESCH</name>
<keyword evidence="3" id="KW-1185">Reference proteome</keyword>
<evidence type="ECO:0000313" key="3">
    <source>
        <dbReference type="Proteomes" id="UP000605603"/>
    </source>
</evidence>
<dbReference type="InterPro" id="IPR024497">
    <property type="entry name" value="DUF2773"/>
</dbReference>
<evidence type="ECO:0000256" key="1">
    <source>
        <dbReference type="SAM" id="SignalP"/>
    </source>
</evidence>
<dbReference type="InterPro" id="IPR016024">
    <property type="entry name" value="ARM-type_fold"/>
</dbReference>
<dbReference type="Pfam" id="PF10971">
    <property type="entry name" value="DUF2773"/>
    <property type="match status" value="1"/>
</dbReference>
<dbReference type="Gene3D" id="1.25.10.10">
    <property type="entry name" value="Leucine-rich Repeat Variant"/>
    <property type="match status" value="1"/>
</dbReference>
<gene>
    <name evidence="2" type="ORF">H9644_18320</name>
</gene>
<organism evidence="2 3">
    <name type="scientific">Escherichia whittamii</name>
    <dbReference type="NCBI Taxonomy" id="2762229"/>
    <lineage>
        <taxon>Bacteria</taxon>
        <taxon>Pseudomonadati</taxon>
        <taxon>Pseudomonadota</taxon>
        <taxon>Gammaproteobacteria</taxon>
        <taxon>Enterobacterales</taxon>
        <taxon>Enterobacteriaceae</taxon>
        <taxon>Escherichia</taxon>
    </lineage>
</organism>
<dbReference type="InterPro" id="IPR011989">
    <property type="entry name" value="ARM-like"/>
</dbReference>
<proteinExistence type="predicted"/>